<keyword evidence="5" id="KW-1185">Reference proteome</keyword>
<dbReference type="Gene3D" id="3.40.50.880">
    <property type="match status" value="1"/>
</dbReference>
<reference evidence="5" key="1">
    <citation type="journal article" date="2019" name="Int. J. Syst. Evol. Microbiol.">
        <title>The Global Catalogue of Microorganisms (GCM) 10K type strain sequencing project: providing services to taxonomists for standard genome sequencing and annotation.</title>
        <authorList>
            <consortium name="The Broad Institute Genomics Platform"/>
            <consortium name="The Broad Institute Genome Sequencing Center for Infectious Disease"/>
            <person name="Wu L."/>
            <person name="Ma J."/>
        </authorList>
    </citation>
    <scope>NUCLEOTIDE SEQUENCE [LARGE SCALE GENOMIC DNA]</scope>
    <source>
        <strain evidence="5">LMG 29894</strain>
    </source>
</reference>
<name>A0ABV8MK32_9NEIS</name>
<dbReference type="SUPFAM" id="SSF52317">
    <property type="entry name" value="Class I glutamine amidotransferase-like"/>
    <property type="match status" value="1"/>
</dbReference>
<dbReference type="EMBL" id="JBHSBU010000001">
    <property type="protein sequence ID" value="MFC4158479.1"/>
    <property type="molecule type" value="Genomic_DNA"/>
</dbReference>
<dbReference type="PANTHER" id="PTHR43130:SF3">
    <property type="entry name" value="HTH-TYPE TRANSCRIPTIONAL REGULATOR RV1931C"/>
    <property type="match status" value="1"/>
</dbReference>
<dbReference type="Pfam" id="PF01965">
    <property type="entry name" value="DJ-1_PfpI"/>
    <property type="match status" value="1"/>
</dbReference>
<dbReference type="Gene3D" id="1.10.10.60">
    <property type="entry name" value="Homeodomain-like"/>
    <property type="match status" value="1"/>
</dbReference>
<dbReference type="Pfam" id="PF12833">
    <property type="entry name" value="HTH_18"/>
    <property type="match status" value="1"/>
</dbReference>
<evidence type="ECO:0000256" key="1">
    <source>
        <dbReference type="ARBA" id="ARBA00023015"/>
    </source>
</evidence>
<evidence type="ECO:0000313" key="5">
    <source>
        <dbReference type="Proteomes" id="UP001595791"/>
    </source>
</evidence>
<comment type="caution">
    <text evidence="4">The sequence shown here is derived from an EMBL/GenBank/DDBJ whole genome shotgun (WGS) entry which is preliminary data.</text>
</comment>
<sequence>MSPIPVYLLLLPGVLMLDYAGCAEALRLANKQGSAFTLHHIGPEPHPASSLGLLLGGVEPMPDHLPDGAWIVVPGQTTVSIDSQPAARQAAVRWLRGIWREGLQLVTICSGALLAAQCGLLDGRRCTTHHSLIERLRHSAPNARIEDDRVFVIDGPFATSAGITTGIDLTLELLSRQLGPKLALDVAREMVVWLRRDDSTPQLSPWLSHRSHLHPAVHRVQDAIAAEPTRPWQREELAAIGCVSARHLSRLFRQYAGISLLDYQHSLQLALVEPLLRDNGQSLERIAESAGFGSVRDLRRVWGKQRGTALRRVG</sequence>
<keyword evidence="2" id="KW-0804">Transcription</keyword>
<dbReference type="InterPro" id="IPR018060">
    <property type="entry name" value="HTH_AraC"/>
</dbReference>
<dbReference type="SUPFAM" id="SSF46689">
    <property type="entry name" value="Homeodomain-like"/>
    <property type="match status" value="1"/>
</dbReference>
<dbReference type="InterPro" id="IPR009057">
    <property type="entry name" value="Homeodomain-like_sf"/>
</dbReference>
<evidence type="ECO:0000313" key="4">
    <source>
        <dbReference type="EMBL" id="MFC4158479.1"/>
    </source>
</evidence>
<protein>
    <submittedName>
        <fullName evidence="4">GlxA family transcriptional regulator</fullName>
    </submittedName>
</protein>
<dbReference type="PROSITE" id="PS01124">
    <property type="entry name" value="HTH_ARAC_FAMILY_2"/>
    <property type="match status" value="1"/>
</dbReference>
<proteinExistence type="predicted"/>
<feature type="domain" description="HTH araC/xylS-type" evidence="3">
    <location>
        <begin position="218"/>
        <end position="314"/>
    </location>
</feature>
<dbReference type="PANTHER" id="PTHR43130">
    <property type="entry name" value="ARAC-FAMILY TRANSCRIPTIONAL REGULATOR"/>
    <property type="match status" value="1"/>
</dbReference>
<gene>
    <name evidence="4" type="ORF">ACFOW7_03795</name>
</gene>
<dbReference type="InterPro" id="IPR002818">
    <property type="entry name" value="DJ-1/PfpI"/>
</dbReference>
<dbReference type="RefSeq" id="WP_378161194.1">
    <property type="nucleotide sequence ID" value="NZ_JBHSBU010000001.1"/>
</dbReference>
<evidence type="ECO:0000256" key="2">
    <source>
        <dbReference type="ARBA" id="ARBA00023163"/>
    </source>
</evidence>
<dbReference type="InterPro" id="IPR052158">
    <property type="entry name" value="INH-QAR"/>
</dbReference>
<dbReference type="SMART" id="SM00342">
    <property type="entry name" value="HTH_ARAC"/>
    <property type="match status" value="1"/>
</dbReference>
<keyword evidence="1" id="KW-0805">Transcription regulation</keyword>
<evidence type="ECO:0000259" key="3">
    <source>
        <dbReference type="PROSITE" id="PS01124"/>
    </source>
</evidence>
<dbReference type="InterPro" id="IPR029062">
    <property type="entry name" value="Class_I_gatase-like"/>
</dbReference>
<dbReference type="Proteomes" id="UP001595791">
    <property type="component" value="Unassembled WGS sequence"/>
</dbReference>
<organism evidence="4 5">
    <name type="scientific">Chitinimonas lacunae</name>
    <dbReference type="NCBI Taxonomy" id="1963018"/>
    <lineage>
        <taxon>Bacteria</taxon>
        <taxon>Pseudomonadati</taxon>
        <taxon>Pseudomonadota</taxon>
        <taxon>Betaproteobacteria</taxon>
        <taxon>Neisseriales</taxon>
        <taxon>Chitinibacteraceae</taxon>
        <taxon>Chitinimonas</taxon>
    </lineage>
</organism>
<accession>A0ABV8MK32</accession>